<keyword evidence="1" id="KW-0812">Transmembrane</keyword>
<evidence type="ECO:0000313" key="3">
    <source>
        <dbReference type="Proteomes" id="UP000443090"/>
    </source>
</evidence>
<sequence length="600" mass="65807">MIQQPKMSMRTNISHISRIRGLWENGAEVTGQVRFSVNNTHDKILTFLSALAAISISLDKTPASRLGYHTQKAINLAPTIFPIVFAAITGKFFRTWGLHWAERGVQLGTLERLVGCQSLFASIERQISLRGANLFGFGIIIIWALSPIGGQAALRLLDESQRTVSYNSTIRFLPIEIAQQDTYMGGSDSVVEGWPSYGPTFTTALKTTRKLQNSSQDLFGNIKIPVLSELDSVSNGSWTTVDYSKEVPYSSLLGIPVAGIPDDGNSSFQILSRYWTVNCSNLTYISDFGTNAQYNQSHTLLTKSVSTMIMQSTSTSRDTTHGSFNLTSTSTIDSDRFSVAYCDLAYQDVDSMVNCQSRSCSVIAMKNATTAASTEPMSVVPMLNTLNTLPETTIGYLHHASKEESTLLEQWLANPTADFVSFQYANLSALDPGILSRNLEVAYNTFWQSTYGAAYLTGNLSSDLSTYDNITGDSYDLPLYFNSSQASIVRFDGQEYHSNKAFGAILFIISFLLLCEAVASAALRITTLAPDILGYVSSLTRDNPYLEASAASHLDGLERARALQALRVTIGDVNVGSEIGHITLTASENVQRLKKQRLYD</sequence>
<reference evidence="2 3" key="1">
    <citation type="submission" date="2018-05" db="EMBL/GenBank/DDBJ databases">
        <title>Genome sequencing and assembly of the regulated plant pathogen Lachnellula willkommii and related sister species for the development of diagnostic species identification markers.</title>
        <authorList>
            <person name="Giroux E."/>
            <person name="Bilodeau G."/>
        </authorList>
    </citation>
    <scope>NUCLEOTIDE SEQUENCE [LARGE SCALE GENOMIC DNA]</scope>
    <source>
        <strain evidence="2 3">CBS 160.35</strain>
    </source>
</reference>
<dbReference type="OrthoDB" id="3692311at2759"/>
<organism evidence="2 3">
    <name type="scientific">Lachnellula occidentalis</name>
    <dbReference type="NCBI Taxonomy" id="215460"/>
    <lineage>
        <taxon>Eukaryota</taxon>
        <taxon>Fungi</taxon>
        <taxon>Dikarya</taxon>
        <taxon>Ascomycota</taxon>
        <taxon>Pezizomycotina</taxon>
        <taxon>Leotiomycetes</taxon>
        <taxon>Helotiales</taxon>
        <taxon>Lachnaceae</taxon>
        <taxon>Lachnellula</taxon>
    </lineage>
</organism>
<name>A0A8H8RYB6_9HELO</name>
<dbReference type="EMBL" id="QGMI01000298">
    <property type="protein sequence ID" value="TVY43036.1"/>
    <property type="molecule type" value="Genomic_DNA"/>
</dbReference>
<accession>A0A8H8RYB6</accession>
<dbReference type="AlphaFoldDB" id="A0A8H8RYB6"/>
<evidence type="ECO:0000256" key="1">
    <source>
        <dbReference type="SAM" id="Phobius"/>
    </source>
</evidence>
<protein>
    <submittedName>
        <fullName evidence="2">Uncharacterized protein</fullName>
    </submittedName>
</protein>
<keyword evidence="1" id="KW-0472">Membrane</keyword>
<proteinExistence type="predicted"/>
<feature type="transmembrane region" description="Helical" evidence="1">
    <location>
        <begin position="134"/>
        <end position="154"/>
    </location>
</feature>
<evidence type="ECO:0000313" key="2">
    <source>
        <dbReference type="EMBL" id="TVY43036.1"/>
    </source>
</evidence>
<keyword evidence="1" id="KW-1133">Transmembrane helix</keyword>
<comment type="caution">
    <text evidence="2">The sequence shown here is derived from an EMBL/GenBank/DDBJ whole genome shotgun (WGS) entry which is preliminary data.</text>
</comment>
<dbReference type="Proteomes" id="UP000443090">
    <property type="component" value="Unassembled WGS sequence"/>
</dbReference>
<gene>
    <name evidence="2" type="ORF">LOCC1_G007367</name>
</gene>
<keyword evidence="3" id="KW-1185">Reference proteome</keyword>
<feature type="transmembrane region" description="Helical" evidence="1">
    <location>
        <begin position="501"/>
        <end position="523"/>
    </location>
</feature>